<comment type="caution">
    <text evidence="4">Lacks conserved residue(s) required for the propagation of feature annotation.</text>
</comment>
<dbReference type="GO" id="GO:0005829">
    <property type="term" value="C:cytosol"/>
    <property type="evidence" value="ECO:0007669"/>
    <property type="project" value="TreeGrafter"/>
</dbReference>
<dbReference type="EMBL" id="CP022684">
    <property type="protein sequence ID" value="AUM13213.1"/>
    <property type="molecule type" value="Genomic_DNA"/>
</dbReference>
<keyword evidence="4" id="KW-0670">Pyruvate</keyword>
<dbReference type="PANTHER" id="PTHR38683:SF1">
    <property type="entry name" value="CHORISMATE PYRUVATE-LYASE"/>
    <property type="match status" value="1"/>
</dbReference>
<reference evidence="6" key="1">
    <citation type="submission" date="2017-08" db="EMBL/GenBank/DDBJ databases">
        <title>Direct submision.</title>
        <authorList>
            <person name="Kim S.-J."/>
            <person name="Rhee S.-K."/>
        </authorList>
    </citation>
    <scope>NUCLEOTIDE SEQUENCE [LARGE SCALE GENOMIC DNA]</scope>
    <source>
        <strain evidence="6">GI5</strain>
    </source>
</reference>
<evidence type="ECO:0000256" key="1">
    <source>
        <dbReference type="ARBA" id="ARBA00022490"/>
    </source>
</evidence>
<evidence type="ECO:0000256" key="3">
    <source>
        <dbReference type="ARBA" id="ARBA00023239"/>
    </source>
</evidence>
<organism evidence="5 6">
    <name type="scientific">Ketobacter alkanivorans</name>
    <dbReference type="NCBI Taxonomy" id="1917421"/>
    <lineage>
        <taxon>Bacteria</taxon>
        <taxon>Pseudomonadati</taxon>
        <taxon>Pseudomonadota</taxon>
        <taxon>Gammaproteobacteria</taxon>
        <taxon>Pseudomonadales</taxon>
        <taxon>Ketobacteraceae</taxon>
        <taxon>Ketobacter</taxon>
    </lineage>
</organism>
<sequence>MPNQHFLPSILQDQALYLGSGGSNPPYRVPRPYRTWLLDRGSLTRRLIHASDGAFRVKLLRQGHQIATDHEREALQLQQRSWPFLREVALLCHEQPWVFARTVIPVETLQGPARALTRLGSKPLGAVLFNHPHVRRGPIAVYRLDAARVSQDFAGQGSIWGRQSVFYLYDKPLLVSEYFLHDCPMYANGSETHSV</sequence>
<feature type="binding site" evidence="4">
    <location>
        <position position="86"/>
    </location>
    <ligand>
        <name>substrate</name>
    </ligand>
</feature>
<dbReference type="EC" id="4.1.3.40" evidence="4"/>
<comment type="catalytic activity">
    <reaction evidence="4">
        <text>chorismate = 4-hydroxybenzoate + pyruvate</text>
        <dbReference type="Rhea" id="RHEA:16505"/>
        <dbReference type="ChEBI" id="CHEBI:15361"/>
        <dbReference type="ChEBI" id="CHEBI:17879"/>
        <dbReference type="ChEBI" id="CHEBI:29748"/>
        <dbReference type="EC" id="4.1.3.40"/>
    </reaction>
</comment>
<dbReference type="HAMAP" id="MF_01632">
    <property type="entry name" value="UbiC"/>
    <property type="match status" value="1"/>
</dbReference>
<dbReference type="PANTHER" id="PTHR38683">
    <property type="entry name" value="CHORISMATE PYRUVATE-LYASE"/>
    <property type="match status" value="1"/>
</dbReference>
<dbReference type="GO" id="GO:0042866">
    <property type="term" value="P:pyruvate biosynthetic process"/>
    <property type="evidence" value="ECO:0007669"/>
    <property type="project" value="UniProtKB-UniRule"/>
</dbReference>
<evidence type="ECO:0000313" key="6">
    <source>
        <dbReference type="Proteomes" id="UP000235116"/>
    </source>
</evidence>
<dbReference type="RefSeq" id="WP_101894592.1">
    <property type="nucleotide sequence ID" value="NZ_CP022684.1"/>
</dbReference>
<dbReference type="KEGG" id="kak:Kalk_12605"/>
<proteinExistence type="inferred from homology"/>
<feature type="binding site" evidence="4">
    <location>
        <position position="177"/>
    </location>
    <ligand>
        <name>substrate</name>
    </ligand>
</feature>
<keyword evidence="2 4" id="KW-0831">Ubiquinone biosynthesis</keyword>
<dbReference type="GO" id="GO:0008813">
    <property type="term" value="F:chorismate lyase activity"/>
    <property type="evidence" value="ECO:0007669"/>
    <property type="project" value="UniProtKB-UniRule"/>
</dbReference>
<comment type="function">
    <text evidence="4">Removes the pyruvyl group from chorismate, with concomitant aromatization of the ring, to provide 4-hydroxybenzoate (4HB) for the ubiquinone pathway.</text>
</comment>
<gene>
    <name evidence="4" type="primary">ubiC</name>
    <name evidence="5" type="ORF">Kalk_12605</name>
</gene>
<dbReference type="AlphaFoldDB" id="A0A2K9LLS3"/>
<comment type="similarity">
    <text evidence="4">Belongs to the UbiC family.</text>
</comment>
<dbReference type="OrthoDB" id="9789493at2"/>
<name>A0A2K9LLS3_9GAMM</name>
<accession>A0A2K9LLS3</accession>
<keyword evidence="1 4" id="KW-0963">Cytoplasm</keyword>
<evidence type="ECO:0000313" key="5">
    <source>
        <dbReference type="EMBL" id="AUM13213.1"/>
    </source>
</evidence>
<dbReference type="GO" id="GO:0006744">
    <property type="term" value="P:ubiquinone biosynthetic process"/>
    <property type="evidence" value="ECO:0007669"/>
    <property type="project" value="UniProtKB-UniRule"/>
</dbReference>
<keyword evidence="6" id="KW-1185">Reference proteome</keyword>
<feature type="binding site" evidence="4">
    <location>
        <position position="124"/>
    </location>
    <ligand>
        <name>substrate</name>
    </ligand>
</feature>
<comment type="pathway">
    <text evidence="4">Cofactor biosynthesis; ubiquinone biosynthesis.</text>
</comment>
<dbReference type="InterPro" id="IPR028978">
    <property type="entry name" value="Chorismate_lyase_/UTRA_dom_sf"/>
</dbReference>
<dbReference type="Pfam" id="PF04345">
    <property type="entry name" value="Chor_lyase"/>
    <property type="match status" value="1"/>
</dbReference>
<comment type="subcellular location">
    <subcellularLocation>
        <location evidence="4">Cytoplasm</location>
    </subcellularLocation>
</comment>
<dbReference type="InterPro" id="IPR007440">
    <property type="entry name" value="Chorismate--pyruvate_lyase"/>
</dbReference>
<dbReference type="Gene3D" id="3.40.1410.10">
    <property type="entry name" value="Chorismate lyase-like"/>
    <property type="match status" value="1"/>
</dbReference>
<dbReference type="SUPFAM" id="SSF64288">
    <property type="entry name" value="Chorismate lyase-like"/>
    <property type="match status" value="1"/>
</dbReference>
<dbReference type="UniPathway" id="UPA00232"/>
<protein>
    <recommendedName>
        <fullName evidence="4">Probable chorismate pyruvate-lyase</fullName>
        <shortName evidence="4">CL</shortName>
        <shortName evidence="4">CPL</shortName>
        <ecNumber evidence="4">4.1.3.40</ecNumber>
    </recommendedName>
</protein>
<evidence type="ECO:0000256" key="2">
    <source>
        <dbReference type="ARBA" id="ARBA00022688"/>
    </source>
</evidence>
<dbReference type="Proteomes" id="UP000235116">
    <property type="component" value="Chromosome"/>
</dbReference>
<keyword evidence="3 4" id="KW-0456">Lyase</keyword>
<evidence type="ECO:0000256" key="4">
    <source>
        <dbReference type="HAMAP-Rule" id="MF_01632"/>
    </source>
</evidence>